<reference evidence="3 4" key="1">
    <citation type="journal article" date="2006" name="Nature">
        <title>Insights from the genome of the biotrophic fungal plant pathogen Ustilago maydis.</title>
        <authorList>
            <person name="Kamper J."/>
            <person name="Kahmann R."/>
            <person name="Bolker M."/>
            <person name="Ma L.J."/>
            <person name="Brefort T."/>
            <person name="Saville B.J."/>
            <person name="Banuett F."/>
            <person name="Kronstad J.W."/>
            <person name="Gold S.E."/>
            <person name="Muller O."/>
            <person name="Perlin M.H."/>
            <person name="Wosten H.A."/>
            <person name="de Vries R."/>
            <person name="Ruiz-Herrera J."/>
            <person name="Reynaga-Pena C.G."/>
            <person name="Snetselaar K."/>
            <person name="McCann M."/>
            <person name="Perez-Martin J."/>
            <person name="Feldbrugge M."/>
            <person name="Basse C.W."/>
            <person name="Steinberg G."/>
            <person name="Ibeas J.I."/>
            <person name="Holloman W."/>
            <person name="Guzman P."/>
            <person name="Farman M."/>
            <person name="Stajich J.E."/>
            <person name="Sentandreu R."/>
            <person name="Gonzalez-Prieto J.M."/>
            <person name="Kennell J.C."/>
            <person name="Molina L."/>
            <person name="Schirawski J."/>
            <person name="Mendoza-Mendoza A."/>
            <person name="Greilinger D."/>
            <person name="Munch K."/>
            <person name="Rossel N."/>
            <person name="Scherer M."/>
            <person name="Vranes M."/>
            <person name="Ladendorf O."/>
            <person name="Vincon V."/>
            <person name="Fuchs U."/>
            <person name="Sandrock B."/>
            <person name="Meng S."/>
            <person name="Ho E.C."/>
            <person name="Cahill M.J."/>
            <person name="Boyce K.J."/>
            <person name="Klose J."/>
            <person name="Klosterman S.J."/>
            <person name="Deelstra H.J."/>
            <person name="Ortiz-Castellanos L."/>
            <person name="Li W."/>
            <person name="Sanchez-Alonso P."/>
            <person name="Schreier P.H."/>
            <person name="Hauser-Hahn I."/>
            <person name="Vaupel M."/>
            <person name="Koopmann E."/>
            <person name="Friedrich G."/>
            <person name="Voss H."/>
            <person name="Schluter T."/>
            <person name="Margolis J."/>
            <person name="Platt D."/>
            <person name="Swimmer C."/>
            <person name="Gnirke A."/>
            <person name="Chen F."/>
            <person name="Vysotskaia V."/>
            <person name="Mannhaupt G."/>
            <person name="Guldener U."/>
            <person name="Munsterkotter M."/>
            <person name="Haase D."/>
            <person name="Oesterheld M."/>
            <person name="Mewes H.W."/>
            <person name="Mauceli E.W."/>
            <person name="DeCaprio D."/>
            <person name="Wade C.M."/>
            <person name="Butler J."/>
            <person name="Young S."/>
            <person name="Jaffe D.B."/>
            <person name="Calvo S."/>
            <person name="Nusbaum C."/>
            <person name="Galagan J."/>
            <person name="Birren B.W."/>
        </authorList>
    </citation>
    <scope>NUCLEOTIDE SEQUENCE [LARGE SCALE GENOMIC DNA]</scope>
    <source>
        <strain evidence="4">DSM 14603 / FGSC 9021 / UM521</strain>
    </source>
</reference>
<evidence type="ECO:0000256" key="2">
    <source>
        <dbReference type="SAM" id="Phobius"/>
    </source>
</evidence>
<feature type="transmembrane region" description="Helical" evidence="2">
    <location>
        <begin position="130"/>
        <end position="151"/>
    </location>
</feature>
<dbReference type="InParanoid" id="A0A0D1CW62"/>
<dbReference type="Proteomes" id="UP000000561">
    <property type="component" value="Chromosome 3"/>
</dbReference>
<dbReference type="GeneID" id="23562676"/>
<dbReference type="VEuPathDB" id="FungiDB:UMAG_01773"/>
<evidence type="ECO:0008006" key="5">
    <source>
        <dbReference type="Google" id="ProtNLM"/>
    </source>
</evidence>
<dbReference type="PANTHER" id="PTHR37488">
    <property type="entry name" value="DUF1275 DOMAIN-CONTAINING PROTEIN"/>
    <property type="match status" value="1"/>
</dbReference>
<gene>
    <name evidence="3" type="ORF">UMAG_01773</name>
</gene>
<name>A0A0D1CW62_MYCMD</name>
<keyword evidence="2" id="KW-0472">Membrane</keyword>
<dbReference type="OMA" id="FMTGNMV"/>
<dbReference type="EMBL" id="CM003142">
    <property type="protein sequence ID" value="KIS70608.1"/>
    <property type="molecule type" value="Genomic_DNA"/>
</dbReference>
<accession>A0A0D1CW62</accession>
<keyword evidence="4" id="KW-1185">Reference proteome</keyword>
<feature type="transmembrane region" description="Helical" evidence="2">
    <location>
        <begin position="287"/>
        <end position="311"/>
    </location>
</feature>
<sequence length="335" mass="36157">MINFSGTGMEGVPTNTCQDERSPLLPRHGGRKASIRVAHSGFLGFLCSHALSPLPQIEGDGESLPSAYLPPLLLQCLITGLADASTFTLTKAWVGFMTGNMVQMIINAFDVLIPSDSNADDSVDEARGKLYSNISSLLGFAIGCQMTAILVQRLASERTKRITLVMISVYRSIVTLLVILFGIAYPAFRLSGSLSWLVILVMASSMGSQSAYSTHLSTPFANTVVFTATLTSVASDLHLATLHLSKPNRFKLLSMLGLFCGAALSQAVLKVATAASRRNKHEAVQRALIVLSGMELLLGFLWFSCGIMSNWKRYKRESSDPTWSSPDGAEEDLDA</sequence>
<keyword evidence="2" id="KW-0812">Transmembrane</keyword>
<feature type="region of interest" description="Disordered" evidence="1">
    <location>
        <begin position="1"/>
        <end position="28"/>
    </location>
</feature>
<keyword evidence="2" id="KW-1133">Transmembrane helix</keyword>
<evidence type="ECO:0000256" key="1">
    <source>
        <dbReference type="SAM" id="MobiDB-lite"/>
    </source>
</evidence>
<dbReference type="RefSeq" id="XP_011387730.1">
    <property type="nucleotide sequence ID" value="XM_011389428.1"/>
</dbReference>
<dbReference type="eggNOG" id="ENOG502RBVU">
    <property type="taxonomic scope" value="Eukaryota"/>
</dbReference>
<dbReference type="OrthoDB" id="5288586at2759"/>
<proteinExistence type="predicted"/>
<evidence type="ECO:0000313" key="3">
    <source>
        <dbReference type="EMBL" id="KIS70608.1"/>
    </source>
</evidence>
<feature type="transmembrane region" description="Helical" evidence="2">
    <location>
        <begin position="252"/>
        <end position="275"/>
    </location>
</feature>
<dbReference type="InterPro" id="IPR010699">
    <property type="entry name" value="DUF1275"/>
</dbReference>
<dbReference type="Pfam" id="PF06912">
    <property type="entry name" value="DUF1275"/>
    <property type="match status" value="1"/>
</dbReference>
<dbReference type="KEGG" id="uma:UMAG_01773"/>
<dbReference type="PANTHER" id="PTHR37488:SF2">
    <property type="entry name" value="DUF1275 DOMAIN-CONTAINING PROTEIN"/>
    <property type="match status" value="1"/>
</dbReference>
<protein>
    <recommendedName>
        <fullName evidence="5">DUF1275 domain protein</fullName>
    </recommendedName>
</protein>
<dbReference type="AlphaFoldDB" id="A0A0D1CW62"/>
<feature type="transmembrane region" description="Helical" evidence="2">
    <location>
        <begin position="163"/>
        <end position="188"/>
    </location>
</feature>
<feature type="transmembrane region" description="Helical" evidence="2">
    <location>
        <begin position="219"/>
        <end position="240"/>
    </location>
</feature>
<organism evidence="3 4">
    <name type="scientific">Mycosarcoma maydis</name>
    <name type="common">Corn smut fungus</name>
    <name type="synonym">Ustilago maydis</name>
    <dbReference type="NCBI Taxonomy" id="5270"/>
    <lineage>
        <taxon>Eukaryota</taxon>
        <taxon>Fungi</taxon>
        <taxon>Dikarya</taxon>
        <taxon>Basidiomycota</taxon>
        <taxon>Ustilaginomycotina</taxon>
        <taxon>Ustilaginomycetes</taxon>
        <taxon>Ustilaginales</taxon>
        <taxon>Ustilaginaceae</taxon>
        <taxon>Mycosarcoma</taxon>
    </lineage>
</organism>
<evidence type="ECO:0000313" key="4">
    <source>
        <dbReference type="Proteomes" id="UP000000561"/>
    </source>
</evidence>